<evidence type="ECO:0000256" key="8">
    <source>
        <dbReference type="SAM" id="Phobius"/>
    </source>
</evidence>
<gene>
    <name evidence="10" type="ORF">IWH25_14775</name>
</gene>
<comment type="subcellular location">
    <subcellularLocation>
        <location evidence="2">Cell membrane</location>
    </subcellularLocation>
    <subcellularLocation>
        <location evidence="1">Membrane</location>
        <topology evidence="1">Single-pass membrane protein</topology>
    </subcellularLocation>
</comment>
<dbReference type="Proteomes" id="UP000663444">
    <property type="component" value="Chromosome"/>
</dbReference>
<dbReference type="EMBL" id="CP064781">
    <property type="protein sequence ID" value="QRJ63004.1"/>
    <property type="molecule type" value="Genomic_DNA"/>
</dbReference>
<proteinExistence type="predicted"/>
<reference evidence="10" key="1">
    <citation type="submission" date="2020-11" db="EMBL/GenBank/DDBJ databases">
        <title>Azospira restricta DSM 18626 genome sequence.</title>
        <authorList>
            <person name="Moe W.M."/>
        </authorList>
    </citation>
    <scope>NUCLEOTIDE SEQUENCE</scope>
    <source>
        <strain evidence="10">DSM 18626</strain>
    </source>
</reference>
<evidence type="ECO:0000256" key="2">
    <source>
        <dbReference type="ARBA" id="ARBA00004236"/>
    </source>
</evidence>
<name>A0A974PXE4_9RHOO</name>
<evidence type="ECO:0000313" key="10">
    <source>
        <dbReference type="EMBL" id="QRJ63004.1"/>
    </source>
</evidence>
<dbReference type="GO" id="GO:0005886">
    <property type="term" value="C:plasma membrane"/>
    <property type="evidence" value="ECO:0007669"/>
    <property type="project" value="UniProtKB-SubCell"/>
</dbReference>
<dbReference type="Pfam" id="PF09976">
    <property type="entry name" value="TPR_21"/>
    <property type="match status" value="1"/>
</dbReference>
<evidence type="ECO:0000256" key="6">
    <source>
        <dbReference type="ARBA" id="ARBA00023136"/>
    </source>
</evidence>
<evidence type="ECO:0000259" key="9">
    <source>
        <dbReference type="Pfam" id="PF09976"/>
    </source>
</evidence>
<keyword evidence="6 8" id="KW-0472">Membrane</keyword>
<evidence type="ECO:0000256" key="3">
    <source>
        <dbReference type="ARBA" id="ARBA00022475"/>
    </source>
</evidence>
<keyword evidence="3" id="KW-1003">Cell membrane</keyword>
<dbReference type="RefSeq" id="WP_203386529.1">
    <property type="nucleotide sequence ID" value="NZ_CP064781.1"/>
</dbReference>
<keyword evidence="7" id="KW-0143">Chaperone</keyword>
<feature type="transmembrane region" description="Helical" evidence="8">
    <location>
        <begin position="22"/>
        <end position="40"/>
    </location>
</feature>
<evidence type="ECO:0000256" key="1">
    <source>
        <dbReference type="ARBA" id="ARBA00004167"/>
    </source>
</evidence>
<protein>
    <submittedName>
        <fullName evidence="10">Tetratricopeptide repeat protein</fullName>
    </submittedName>
</protein>
<dbReference type="AlphaFoldDB" id="A0A974PXE4"/>
<dbReference type="PIRSF" id="PIRSF006170">
    <property type="entry name" value="YfgM"/>
    <property type="match status" value="1"/>
</dbReference>
<dbReference type="InterPro" id="IPR018704">
    <property type="entry name" value="SecYEG/CpoB_TPR"/>
</dbReference>
<dbReference type="InterPro" id="IPR026039">
    <property type="entry name" value="YfgM"/>
</dbReference>
<organism evidence="10 11">
    <name type="scientific">Azospira restricta</name>
    <dbReference type="NCBI Taxonomy" id="404405"/>
    <lineage>
        <taxon>Bacteria</taxon>
        <taxon>Pseudomonadati</taxon>
        <taxon>Pseudomonadota</taxon>
        <taxon>Betaproteobacteria</taxon>
        <taxon>Rhodocyclales</taxon>
        <taxon>Rhodocyclaceae</taxon>
        <taxon>Azospira</taxon>
    </lineage>
</organism>
<keyword evidence="11" id="KW-1185">Reference proteome</keyword>
<accession>A0A974PXE4</accession>
<evidence type="ECO:0000313" key="11">
    <source>
        <dbReference type="Proteomes" id="UP000663444"/>
    </source>
</evidence>
<dbReference type="PANTHER" id="PTHR38035">
    <property type="entry name" value="UPF0070 PROTEIN YFGM"/>
    <property type="match status" value="1"/>
</dbReference>
<feature type="domain" description="Ancillary SecYEG translocon subunit/Cell division coordinator CpoB TPR" evidence="9">
    <location>
        <begin position="16"/>
        <end position="206"/>
    </location>
</feature>
<dbReference type="PANTHER" id="PTHR38035:SF1">
    <property type="entry name" value="ANCILLARY SECYEG TRANSLOCON SUBUNIT"/>
    <property type="match status" value="1"/>
</dbReference>
<evidence type="ECO:0000256" key="5">
    <source>
        <dbReference type="ARBA" id="ARBA00022989"/>
    </source>
</evidence>
<evidence type="ECO:0000256" key="7">
    <source>
        <dbReference type="ARBA" id="ARBA00023186"/>
    </source>
</evidence>
<sequence>MAAYDLEEQEQLAELKAWWKQYGNLVTGIVAAAALGVLAWQGWNWYQRNQATQASAVYGVLQRAALERDTQKTKTAAGELVEKFGGTTYAPLGALTAAKTLFEAGDAKSAKAQLAWVAENGKDELKDIGRLRLAALLLDEQAYDEALKVLAAGHGASFETRFGELRGDVLAAQGKKAEAAAAYRGALAALENAAKDGKARSTLQAKEANAPYREMLQQKLDSLGETK</sequence>
<keyword evidence="4 8" id="KW-0812">Transmembrane</keyword>
<dbReference type="GO" id="GO:0044877">
    <property type="term" value="F:protein-containing complex binding"/>
    <property type="evidence" value="ECO:0007669"/>
    <property type="project" value="InterPro"/>
</dbReference>
<dbReference type="KEGG" id="ares:IWH25_14775"/>
<evidence type="ECO:0000256" key="4">
    <source>
        <dbReference type="ARBA" id="ARBA00022692"/>
    </source>
</evidence>
<keyword evidence="5 8" id="KW-1133">Transmembrane helix</keyword>